<sequence>MTREEHPHQIFLQRSMLTHYQQRHHRPPWLLSPQGDVSEMAALKAKIATLRKDIDYLKSTDFSSLIKRTDYKDVYVTIGDVQGDGTVQAELDAKTDEELIATHVEEIRDS</sequence>
<comment type="caution">
    <text evidence="1">The sequence shown here is derived from an EMBL/GenBank/DDBJ whole genome shotgun (WGS) entry which is preliminary data.</text>
</comment>
<dbReference type="EMBL" id="JACXVP010000008">
    <property type="protein sequence ID" value="KAG5590128.1"/>
    <property type="molecule type" value="Genomic_DNA"/>
</dbReference>
<proteinExistence type="predicted"/>
<evidence type="ECO:0000313" key="1">
    <source>
        <dbReference type="EMBL" id="KAG5590128.1"/>
    </source>
</evidence>
<reference evidence="1 2" key="1">
    <citation type="submission" date="2020-09" db="EMBL/GenBank/DDBJ databases">
        <title>De no assembly of potato wild relative species, Solanum commersonii.</title>
        <authorList>
            <person name="Cho K."/>
        </authorList>
    </citation>
    <scope>NUCLEOTIDE SEQUENCE [LARGE SCALE GENOMIC DNA]</scope>
    <source>
        <strain evidence="1">LZ3.2</strain>
        <tissue evidence="1">Leaf</tissue>
    </source>
</reference>
<organism evidence="1 2">
    <name type="scientific">Solanum commersonii</name>
    <name type="common">Commerson's wild potato</name>
    <name type="synonym">Commerson's nightshade</name>
    <dbReference type="NCBI Taxonomy" id="4109"/>
    <lineage>
        <taxon>Eukaryota</taxon>
        <taxon>Viridiplantae</taxon>
        <taxon>Streptophyta</taxon>
        <taxon>Embryophyta</taxon>
        <taxon>Tracheophyta</taxon>
        <taxon>Spermatophyta</taxon>
        <taxon>Magnoliopsida</taxon>
        <taxon>eudicotyledons</taxon>
        <taxon>Gunneridae</taxon>
        <taxon>Pentapetalae</taxon>
        <taxon>asterids</taxon>
        <taxon>lamiids</taxon>
        <taxon>Solanales</taxon>
        <taxon>Solanaceae</taxon>
        <taxon>Solanoideae</taxon>
        <taxon>Solaneae</taxon>
        <taxon>Solanum</taxon>
    </lineage>
</organism>
<name>A0A9J5XSK6_SOLCO</name>
<gene>
    <name evidence="1" type="ORF">H5410_040642</name>
</gene>
<dbReference type="AlphaFoldDB" id="A0A9J5XSK6"/>
<accession>A0A9J5XSK6</accession>
<dbReference type="Proteomes" id="UP000824120">
    <property type="component" value="Chromosome 8"/>
</dbReference>
<protein>
    <submittedName>
        <fullName evidence="1">Uncharacterized protein</fullName>
    </submittedName>
</protein>
<evidence type="ECO:0000313" key="2">
    <source>
        <dbReference type="Proteomes" id="UP000824120"/>
    </source>
</evidence>
<keyword evidence="2" id="KW-1185">Reference proteome</keyword>